<organism evidence="1 2">
    <name type="scientific">Vreelandella malpeensis</name>
    <dbReference type="NCBI Taxonomy" id="1172368"/>
    <lineage>
        <taxon>Bacteria</taxon>
        <taxon>Pseudomonadati</taxon>
        <taxon>Pseudomonadota</taxon>
        <taxon>Gammaproteobacteria</taxon>
        <taxon>Oceanospirillales</taxon>
        <taxon>Halomonadaceae</taxon>
        <taxon>Vreelandella</taxon>
    </lineage>
</organism>
<accession>A0ABS8DSL2</accession>
<sequence length="230" mass="26601">MRTAFFIDGYNLFYGLLAGTPYKWLDLPGLLEAITHENDPASHLVEVHYFTSPVQPTLATRGLLSKQAQDVYIRALKARDVIVHWGRHRLDHRKAPRFVSRGTPASRQDQVDIWHLEEKETDVRIGIAMYRLAAKQYWRTTSEPPIEQLVLVSGDTDMAPALEAIRDDFPQLRIGIILPHRQGIERTPPGSLRNNADWVRRYISNNELMSNQFPNRVHTRKKPADKPDYW</sequence>
<evidence type="ECO:0000313" key="1">
    <source>
        <dbReference type="EMBL" id="MCB8889240.1"/>
    </source>
</evidence>
<name>A0ABS8DSL2_9GAMM</name>
<protein>
    <submittedName>
        <fullName evidence="1">NYN domain-containing protein</fullName>
    </submittedName>
</protein>
<dbReference type="CDD" id="cd18722">
    <property type="entry name" value="PIN_NicB-like"/>
    <property type="match status" value="1"/>
</dbReference>
<dbReference type="EMBL" id="WHVL01000003">
    <property type="protein sequence ID" value="MCB8889240.1"/>
    <property type="molecule type" value="Genomic_DNA"/>
</dbReference>
<reference evidence="1 2" key="1">
    <citation type="journal article" date="2021" name="Sci. Rep.">
        <title>Genome analysis of a halophilic bacterium Halomonas malpeensis YU-PRIM-29(T) reveals its exopolysaccharide and pigment producing capabilities.</title>
        <authorList>
            <person name="Athmika"/>
            <person name="Ghate S.D."/>
            <person name="Arun A.B."/>
            <person name="Rao S.S."/>
            <person name="Kumar S.T.A."/>
            <person name="Kandiyil M.K."/>
            <person name="Saptami K."/>
            <person name="Rekha P.D."/>
        </authorList>
    </citation>
    <scope>NUCLEOTIDE SEQUENCE [LARGE SCALE GENOMIC DNA]</scope>
    <source>
        <strain evidence="2">prim 29</strain>
    </source>
</reference>
<evidence type="ECO:0000313" key="2">
    <source>
        <dbReference type="Proteomes" id="UP001319882"/>
    </source>
</evidence>
<comment type="caution">
    <text evidence="1">The sequence shown here is derived from an EMBL/GenBank/DDBJ whole genome shotgun (WGS) entry which is preliminary data.</text>
</comment>
<keyword evidence="2" id="KW-1185">Reference proteome</keyword>
<gene>
    <name evidence="1" type="ORF">GEV37_08970</name>
</gene>
<dbReference type="Gene3D" id="3.40.50.1010">
    <property type="entry name" value="5'-nuclease"/>
    <property type="match status" value="1"/>
</dbReference>
<dbReference type="Proteomes" id="UP001319882">
    <property type="component" value="Unassembled WGS sequence"/>
</dbReference>
<proteinExistence type="predicted"/>